<dbReference type="EMBL" id="JADCNM010000008">
    <property type="protein sequence ID" value="KAG0471230.1"/>
    <property type="molecule type" value="Genomic_DNA"/>
</dbReference>
<evidence type="ECO:0000259" key="3">
    <source>
        <dbReference type="Pfam" id="PF03763"/>
    </source>
</evidence>
<dbReference type="OrthoDB" id="648416at2759"/>
<dbReference type="InterPro" id="IPR005516">
    <property type="entry name" value="Remorin_C"/>
</dbReference>
<sequence>MKNSSGSFQSRSEVFPSPGTPNCRHGPRAAAFQKGWSSERVPLSANCSRISMGTGAYLPYGNGRVLPSKWEDAEKWIFSPVAADGVERSSLPPARHRRPKSKSGPLGPHGYLPSSPIAPCFDVEKVGSFAANSPFSAGVLVVDRSLPDTRSGGICCAESARPSSAHADLIMRSASIHGCSETLLEPPSTLPTYQNEIFDYAKEVADLAAMKVFMKDVATQMSPVRSSQSSPKHAPSFMASPFSISHVQELDNHFKKLEIRDVQVDNQVTLTRWPKKQISRCSDKCSTNVVEFKQKTFEAKAFSWKVSETAKCLSKSKREEAKINAWENLQKAKAEAAIRKLEMKLEKKRSSSMERILRKLRSAQKKAGEMRIAAFDVQKHQVAKTTKKPSYFSRNGQISSFSGCFTCQAF</sequence>
<dbReference type="PANTHER" id="PTHR31471">
    <property type="entry name" value="OS02G0116800 PROTEIN"/>
    <property type="match status" value="1"/>
</dbReference>
<evidence type="ECO:0000256" key="2">
    <source>
        <dbReference type="SAM" id="MobiDB-lite"/>
    </source>
</evidence>
<feature type="compositionally biased region" description="Polar residues" evidence="2">
    <location>
        <begin position="1"/>
        <end position="12"/>
    </location>
</feature>
<name>A0A835QDL5_VANPL</name>
<organism evidence="4 5">
    <name type="scientific">Vanilla planifolia</name>
    <name type="common">Vanilla</name>
    <dbReference type="NCBI Taxonomy" id="51239"/>
    <lineage>
        <taxon>Eukaryota</taxon>
        <taxon>Viridiplantae</taxon>
        <taxon>Streptophyta</taxon>
        <taxon>Embryophyta</taxon>
        <taxon>Tracheophyta</taxon>
        <taxon>Spermatophyta</taxon>
        <taxon>Magnoliopsida</taxon>
        <taxon>Liliopsida</taxon>
        <taxon>Asparagales</taxon>
        <taxon>Orchidaceae</taxon>
        <taxon>Vanilloideae</taxon>
        <taxon>Vanilleae</taxon>
        <taxon>Vanilla</taxon>
    </lineage>
</organism>
<dbReference type="Proteomes" id="UP000639772">
    <property type="component" value="Unassembled WGS sequence"/>
</dbReference>
<feature type="region of interest" description="Disordered" evidence="2">
    <location>
        <begin position="1"/>
        <end position="35"/>
    </location>
</feature>
<comment type="caution">
    <text evidence="4">The sequence shown here is derived from an EMBL/GenBank/DDBJ whole genome shotgun (WGS) entry which is preliminary data.</text>
</comment>
<proteinExistence type="inferred from homology"/>
<evidence type="ECO:0000256" key="1">
    <source>
        <dbReference type="ARBA" id="ARBA00005711"/>
    </source>
</evidence>
<dbReference type="AlphaFoldDB" id="A0A835QDL5"/>
<feature type="region of interest" description="Disordered" evidence="2">
    <location>
        <begin position="87"/>
        <end position="109"/>
    </location>
</feature>
<accession>A0A835QDL5</accession>
<protein>
    <recommendedName>
        <fullName evidence="3">Remorin C-terminal domain-containing protein</fullName>
    </recommendedName>
</protein>
<evidence type="ECO:0000313" key="5">
    <source>
        <dbReference type="Proteomes" id="UP000639772"/>
    </source>
</evidence>
<comment type="similarity">
    <text evidence="1">Belongs to the remorin family.</text>
</comment>
<dbReference type="PANTHER" id="PTHR31471:SF13">
    <property type="entry name" value="REMORIN FAMILY PROTEIN"/>
    <property type="match status" value="1"/>
</dbReference>
<feature type="domain" description="Remorin C-terminal" evidence="3">
    <location>
        <begin position="297"/>
        <end position="399"/>
    </location>
</feature>
<gene>
    <name evidence="4" type="ORF">HPP92_015776</name>
</gene>
<dbReference type="Pfam" id="PF03763">
    <property type="entry name" value="Remorin_C"/>
    <property type="match status" value="1"/>
</dbReference>
<reference evidence="4 5" key="1">
    <citation type="journal article" date="2020" name="Nat. Food">
        <title>A phased Vanilla planifolia genome enables genetic improvement of flavour and production.</title>
        <authorList>
            <person name="Hasing T."/>
            <person name="Tang H."/>
            <person name="Brym M."/>
            <person name="Khazi F."/>
            <person name="Huang T."/>
            <person name="Chambers A.H."/>
        </authorList>
    </citation>
    <scope>NUCLEOTIDE SEQUENCE [LARGE SCALE GENOMIC DNA]</scope>
    <source>
        <tissue evidence="4">Leaf</tissue>
    </source>
</reference>
<evidence type="ECO:0000313" key="4">
    <source>
        <dbReference type="EMBL" id="KAG0471230.1"/>
    </source>
</evidence>